<accession>A0AAE4JUX6</accession>
<evidence type="ECO:0000313" key="2">
    <source>
        <dbReference type="EMBL" id="MDS3859755.1"/>
    </source>
</evidence>
<feature type="region of interest" description="Disordered" evidence="1">
    <location>
        <begin position="99"/>
        <end position="126"/>
    </location>
</feature>
<sequence>MPHPAPDEQLAKSLLKQLTTSFNQAREALAGHDFLGLAGYARTLQVLANTGNQTLIGVQARLLEQAAERGQLQQATKSLVKLKDAIIALRQSESELSLVPRRKPTLPPRITTPPQSVTRPFMPRPGDESFTKRLGNYLVDAELVTPAQIEVALADQRATGSRLGDILVARGWLKPGTIEFIMEKVVVPERTSRHPKASSEGTPVKSTTSPNNMNLDRATFIDQNRSTFLDMDELGGRR</sequence>
<dbReference type="InterPro" id="IPR037257">
    <property type="entry name" value="T2SS_E_N_sf"/>
</dbReference>
<evidence type="ECO:0000256" key="1">
    <source>
        <dbReference type="SAM" id="MobiDB-lite"/>
    </source>
</evidence>
<evidence type="ECO:0000313" key="3">
    <source>
        <dbReference type="Proteomes" id="UP001268256"/>
    </source>
</evidence>
<dbReference type="EMBL" id="JAVMIP010000002">
    <property type="protein sequence ID" value="MDS3859755.1"/>
    <property type="molecule type" value="Genomic_DNA"/>
</dbReference>
<comment type="caution">
    <text evidence="2">The sequence shown here is derived from an EMBL/GenBank/DDBJ whole genome shotgun (WGS) entry which is preliminary data.</text>
</comment>
<feature type="region of interest" description="Disordered" evidence="1">
    <location>
        <begin position="190"/>
        <end position="215"/>
    </location>
</feature>
<dbReference type="RefSeq" id="WP_322877060.1">
    <property type="nucleotide sequence ID" value="NZ_JAVMIP010000002.1"/>
</dbReference>
<reference evidence="3" key="1">
    <citation type="submission" date="2023-07" db="EMBL/GenBank/DDBJ databases">
        <authorList>
            <person name="Luz R."/>
            <person name="Cordeiro R."/>
            <person name="Fonseca A."/>
            <person name="Goncalves V."/>
        </authorList>
    </citation>
    <scope>NUCLEOTIDE SEQUENCE [LARGE SCALE GENOMIC DNA]</scope>
    <source>
        <strain evidence="3">BACA0444</strain>
    </source>
</reference>
<name>A0AAE4JUX6_9CYAN</name>
<keyword evidence="3" id="KW-1185">Reference proteome</keyword>
<dbReference type="SUPFAM" id="SSF160246">
    <property type="entry name" value="EspE N-terminal domain-like"/>
    <property type="match status" value="1"/>
</dbReference>
<dbReference type="Proteomes" id="UP001268256">
    <property type="component" value="Unassembled WGS sequence"/>
</dbReference>
<feature type="compositionally biased region" description="Polar residues" evidence="1">
    <location>
        <begin position="199"/>
        <end position="214"/>
    </location>
</feature>
<gene>
    <name evidence="2" type="ORF">RIF25_02925</name>
</gene>
<proteinExistence type="predicted"/>
<organism evidence="2 3">
    <name type="scientific">Pseudocalidococcus azoricus BACA0444</name>
    <dbReference type="NCBI Taxonomy" id="2918990"/>
    <lineage>
        <taxon>Bacteria</taxon>
        <taxon>Bacillati</taxon>
        <taxon>Cyanobacteriota</taxon>
        <taxon>Cyanophyceae</taxon>
        <taxon>Acaryochloridales</taxon>
        <taxon>Thermosynechococcaceae</taxon>
        <taxon>Pseudocalidococcus</taxon>
        <taxon>Pseudocalidococcus azoricus</taxon>
    </lineage>
</organism>
<protein>
    <submittedName>
        <fullName evidence="2">Uncharacterized protein</fullName>
    </submittedName>
</protein>
<dbReference type="AlphaFoldDB" id="A0AAE4JUX6"/>